<dbReference type="Proteomes" id="UP000285652">
    <property type="component" value="Unassembled WGS sequence"/>
</dbReference>
<dbReference type="GO" id="GO:0003899">
    <property type="term" value="F:DNA-directed RNA polymerase activity"/>
    <property type="evidence" value="ECO:0007669"/>
    <property type="project" value="InterPro"/>
</dbReference>
<keyword evidence="1" id="KW-0479">Metal-binding</keyword>
<dbReference type="InterPro" id="IPR002694">
    <property type="entry name" value="Znf_CHC2"/>
</dbReference>
<evidence type="ECO:0000313" key="12">
    <source>
        <dbReference type="Proteomes" id="UP000283325"/>
    </source>
</evidence>
<evidence type="ECO:0000256" key="4">
    <source>
        <dbReference type="SAM" id="Coils"/>
    </source>
</evidence>
<dbReference type="RefSeq" id="WP_117606413.1">
    <property type="nucleotide sequence ID" value="NZ_AP031430.1"/>
</dbReference>
<dbReference type="GO" id="GO:0008270">
    <property type="term" value="F:zinc ion binding"/>
    <property type="evidence" value="ECO:0007669"/>
    <property type="project" value="UniProtKB-KW"/>
</dbReference>
<organism evidence="7 10">
    <name type="scientific">Dorea formicigenerans</name>
    <dbReference type="NCBI Taxonomy" id="39486"/>
    <lineage>
        <taxon>Bacteria</taxon>
        <taxon>Bacillati</taxon>
        <taxon>Bacillota</taxon>
        <taxon>Clostridia</taxon>
        <taxon>Lachnospirales</taxon>
        <taxon>Lachnospiraceae</taxon>
        <taxon>Dorea</taxon>
    </lineage>
</organism>
<evidence type="ECO:0000256" key="1">
    <source>
        <dbReference type="ARBA" id="ARBA00022723"/>
    </source>
</evidence>
<keyword evidence="2" id="KW-0863">Zinc-finger</keyword>
<dbReference type="InterPro" id="IPR050219">
    <property type="entry name" value="DnaG_primase"/>
</dbReference>
<protein>
    <submittedName>
        <fullName evidence="7">DNA primase</fullName>
    </submittedName>
</protein>
<dbReference type="GO" id="GO:0003677">
    <property type="term" value="F:DNA binding"/>
    <property type="evidence" value="ECO:0007669"/>
    <property type="project" value="InterPro"/>
</dbReference>
<dbReference type="SUPFAM" id="SSF57783">
    <property type="entry name" value="Zinc beta-ribbon"/>
    <property type="match status" value="1"/>
</dbReference>
<dbReference type="SMART" id="SM00400">
    <property type="entry name" value="ZnF_CHCC"/>
    <property type="match status" value="1"/>
</dbReference>
<evidence type="ECO:0000256" key="3">
    <source>
        <dbReference type="ARBA" id="ARBA00022833"/>
    </source>
</evidence>
<dbReference type="EMBL" id="QSVB01000006">
    <property type="protein sequence ID" value="RGN91569.1"/>
    <property type="molecule type" value="Genomic_DNA"/>
</dbReference>
<sequence>MTLFEQVKECVTARQAAEHYGIKVKRNGMACCPFHKDRHPSMKADKMYHCFACGVGGDAIDFTARLFGLLQYEAAKKLVEDFGLDIKVGNRSKYERTPRNRAPLKQKQSKVVMIREKLEQWLRHATDVLIRYLKWIQFWKEFYRPEPDEEWHELFTEALANERKINDYLDVLMFGTGEEIVEFIKMKRREVEKIEERINEYQRKVLDGIRRYCER</sequence>
<evidence type="ECO:0000313" key="6">
    <source>
        <dbReference type="EMBL" id="RGK48730.1"/>
    </source>
</evidence>
<evidence type="ECO:0000313" key="11">
    <source>
        <dbReference type="Proteomes" id="UP000261208"/>
    </source>
</evidence>
<proteinExistence type="predicted"/>
<dbReference type="AlphaFoldDB" id="A0A3E5ERH0"/>
<name>A0A3E5ERH0_9FIRM</name>
<accession>A0A3E5ERH0</accession>
<dbReference type="EMBL" id="QRPD01000008">
    <property type="protein sequence ID" value="RHL87223.1"/>
    <property type="molecule type" value="Genomic_DNA"/>
</dbReference>
<dbReference type="PANTHER" id="PTHR30313:SF2">
    <property type="entry name" value="DNA PRIMASE"/>
    <property type="match status" value="1"/>
</dbReference>
<reference evidence="10 11" key="1">
    <citation type="submission" date="2018-08" db="EMBL/GenBank/DDBJ databases">
        <title>A genome reference for cultivated species of the human gut microbiota.</title>
        <authorList>
            <person name="Zou Y."/>
            <person name="Xue W."/>
            <person name="Luo G."/>
        </authorList>
    </citation>
    <scope>NUCLEOTIDE SEQUENCE [LARGE SCALE GENOMIC DNA]</scope>
    <source>
        <strain evidence="9 13">AF31-13BH</strain>
        <strain evidence="8 12">AF36-1BH</strain>
        <strain evidence="7 10">OM03-2</strain>
        <strain evidence="6 11">TF11-11</strain>
    </source>
</reference>
<dbReference type="Proteomes" id="UP000260841">
    <property type="component" value="Unassembled WGS sequence"/>
</dbReference>
<feature type="domain" description="Zinc finger CHC2-type" evidence="5">
    <location>
        <begin position="29"/>
        <end position="79"/>
    </location>
</feature>
<dbReference type="GO" id="GO:0005737">
    <property type="term" value="C:cytoplasm"/>
    <property type="evidence" value="ECO:0007669"/>
    <property type="project" value="TreeGrafter"/>
</dbReference>
<evidence type="ECO:0000313" key="7">
    <source>
        <dbReference type="EMBL" id="RGN91569.1"/>
    </source>
</evidence>
<dbReference type="Proteomes" id="UP000261208">
    <property type="component" value="Unassembled WGS sequence"/>
</dbReference>
<dbReference type="PANTHER" id="PTHR30313">
    <property type="entry name" value="DNA PRIMASE"/>
    <property type="match status" value="1"/>
</dbReference>
<keyword evidence="4" id="KW-0175">Coiled coil</keyword>
<dbReference type="Pfam" id="PF01807">
    <property type="entry name" value="Zn_ribbon_DnaG"/>
    <property type="match status" value="1"/>
</dbReference>
<evidence type="ECO:0000313" key="13">
    <source>
        <dbReference type="Proteomes" id="UP000285652"/>
    </source>
</evidence>
<feature type="coiled-coil region" evidence="4">
    <location>
        <begin position="184"/>
        <end position="211"/>
    </location>
</feature>
<dbReference type="Proteomes" id="UP000283325">
    <property type="component" value="Unassembled WGS sequence"/>
</dbReference>
<dbReference type="GO" id="GO:0006269">
    <property type="term" value="P:DNA replication, synthesis of primer"/>
    <property type="evidence" value="ECO:0007669"/>
    <property type="project" value="TreeGrafter"/>
</dbReference>
<dbReference type="EMBL" id="QSQQ01000007">
    <property type="protein sequence ID" value="RGK48730.1"/>
    <property type="molecule type" value="Genomic_DNA"/>
</dbReference>
<evidence type="ECO:0000313" key="8">
    <source>
        <dbReference type="EMBL" id="RHL87223.1"/>
    </source>
</evidence>
<evidence type="ECO:0000256" key="2">
    <source>
        <dbReference type="ARBA" id="ARBA00022771"/>
    </source>
</evidence>
<evidence type="ECO:0000313" key="10">
    <source>
        <dbReference type="Proteomes" id="UP000260841"/>
    </source>
</evidence>
<dbReference type="Gene3D" id="3.90.580.10">
    <property type="entry name" value="Zinc finger, CHC2-type domain"/>
    <property type="match status" value="1"/>
</dbReference>
<evidence type="ECO:0000259" key="5">
    <source>
        <dbReference type="SMART" id="SM00400"/>
    </source>
</evidence>
<gene>
    <name evidence="9" type="ORF">DWZ24_14415</name>
    <name evidence="8" type="ORF">DWZ98_10210</name>
    <name evidence="7" type="ORF">DXB36_07505</name>
    <name evidence="6" type="ORF">DXD10_07245</name>
</gene>
<comment type="caution">
    <text evidence="7">The sequence shown here is derived from an EMBL/GenBank/DDBJ whole genome shotgun (WGS) entry which is preliminary data.</text>
</comment>
<keyword evidence="3" id="KW-0862">Zinc</keyword>
<dbReference type="InterPro" id="IPR036977">
    <property type="entry name" value="DNA_primase_Znf_CHC2"/>
</dbReference>
<dbReference type="EMBL" id="QRQQ01000016">
    <property type="protein sequence ID" value="RHN13584.1"/>
    <property type="molecule type" value="Genomic_DNA"/>
</dbReference>
<evidence type="ECO:0000313" key="9">
    <source>
        <dbReference type="EMBL" id="RHN13584.1"/>
    </source>
</evidence>